<reference evidence="3" key="1">
    <citation type="journal article" date="2000" name="Environ. Microbiol.">
        <title>Construction and analysis of bacterial artificial chromosome libraries from a marine microbial assemblage.</title>
        <authorList>
            <person name="Beja O."/>
            <person name="Suzuki M.T."/>
            <person name="Koonin E.V."/>
            <person name="Aravind L."/>
            <person name="Hadd A."/>
            <person name="Nguyen L.P."/>
            <person name="Villacorta R."/>
            <person name="Amjadi M."/>
            <person name="Garrigues C."/>
            <person name="Jovanovich S.B."/>
            <person name="Feldman R.A."/>
            <person name="Delong E.F."/>
        </authorList>
    </citation>
    <scope>NUCLEOTIDE SEQUENCE</scope>
</reference>
<sequence length="589" mass="65744">MAEGLGRTVLHRYRFSRIWGLGNRSAPVAQTPCLISSSHDPIELQSIAPFRSSQTRTIPAKLTIDTPHCLTPPDFDVPGPIFEASIGHVLPPSLDEANAGESADSGSVLPLSWQRLHHDPSLLVADLKPHIVVLVDAVQLAAQTGKLVQAISVIKNRFPGSLLWTPGLGGPDNAAVLAWFGVDIFDFSRSGFAVASGHLLTAFGPRAPLDGEDCSPAVAVDHYDQSLRSVRSAISSGTLRTLAEQQSLNSPKLVEHMRFFDKMMKSSDNIMRIHPLGVNRIDYLSTTSHQDSSVEQWVDFISNTYQVPEKLDNVLVLLPCSARKPYRLSKSHRKFIQALGTNACHEVMVTSPLGLVPRDLEDVWPAAFYDIPVTGDWSRDELHRIESMVRNLVERHDYDRIINHSGMVIEIEGFNIIDTRQGESSGSRTALHRLTEAVQTAKEELRIHRRKGERVNLDRFMSISRYLHKSDDWLNDCRVRGKPPRWKIERDGKQIALWSFERAGFSFSKEAVKYLDACSALPRVHLIDDVKWKGDLHYGIVKSFEAGILMGQDLIVMQNDVAIGLARSIAPGWEWPGTPGRLAKMHQRI</sequence>
<evidence type="ECO:0000259" key="2">
    <source>
        <dbReference type="Pfam" id="PF17884"/>
    </source>
</evidence>
<protein>
    <submittedName>
        <fullName evidence="3">Queuine tRNA-ribosyltransferase</fullName>
    </submittedName>
</protein>
<dbReference type="GO" id="GO:0006400">
    <property type="term" value="P:tRNA modification"/>
    <property type="evidence" value="ECO:0007669"/>
    <property type="project" value="InterPro"/>
</dbReference>
<evidence type="ECO:0000256" key="1">
    <source>
        <dbReference type="ARBA" id="ARBA00022694"/>
    </source>
</evidence>
<dbReference type="Gene3D" id="3.40.50.10630">
    <property type="entry name" value="Uracil-DNA glycosylase-like"/>
    <property type="match status" value="1"/>
</dbReference>
<dbReference type="Pfam" id="PF17884">
    <property type="entry name" value="DUF5591"/>
    <property type="match status" value="1"/>
</dbReference>
<dbReference type="InterPro" id="IPR040777">
    <property type="entry name" value="DUF5591"/>
</dbReference>
<dbReference type="InterPro" id="IPR036511">
    <property type="entry name" value="TGT-like_sf"/>
</dbReference>
<organism evidence="3">
    <name type="scientific">uncultured marine group II euryarchaeote 37F11</name>
    <dbReference type="NCBI Taxonomy" id="133822"/>
    <lineage>
        <taxon>Archaea</taxon>
        <taxon>Methanobacteriati</taxon>
        <taxon>Thermoplasmatota</taxon>
        <taxon>Candidatus Poseidoniia</taxon>
        <taxon>Candidatus Poseidoniales</taxon>
        <taxon>environmental samples</taxon>
    </lineage>
</organism>
<proteinExistence type="predicted"/>
<keyword evidence="1" id="KW-0819">tRNA processing</keyword>
<dbReference type="SUPFAM" id="SSF51713">
    <property type="entry name" value="tRNA-guanine transglycosylase"/>
    <property type="match status" value="1"/>
</dbReference>
<accession>Q9P9B7</accession>
<name>Q9P9B7_9ARCH</name>
<dbReference type="SUPFAM" id="SSF52141">
    <property type="entry name" value="Uracil-DNA glycosylase-like"/>
    <property type="match status" value="1"/>
</dbReference>
<dbReference type="InterPro" id="IPR036895">
    <property type="entry name" value="Uracil-DNA_glycosylase-like_sf"/>
</dbReference>
<feature type="domain" description="DUF5591" evidence="2">
    <location>
        <begin position="294"/>
        <end position="436"/>
    </location>
</feature>
<dbReference type="EMBL" id="AF268611">
    <property type="protein sequence ID" value="AAF97200.1"/>
    <property type="molecule type" value="Genomic_DNA"/>
</dbReference>
<dbReference type="AlphaFoldDB" id="Q9P9B7"/>
<dbReference type="GO" id="GO:0016740">
    <property type="term" value="F:transferase activity"/>
    <property type="evidence" value="ECO:0007669"/>
    <property type="project" value="UniProtKB-KW"/>
</dbReference>
<keyword evidence="3" id="KW-0808">Transferase</keyword>
<evidence type="ECO:0000313" key="3">
    <source>
        <dbReference type="EMBL" id="AAF97200.1"/>
    </source>
</evidence>